<keyword evidence="3" id="KW-1185">Reference proteome</keyword>
<feature type="compositionally biased region" description="Low complexity" evidence="1">
    <location>
        <begin position="299"/>
        <end position="312"/>
    </location>
</feature>
<sequence length="834" mass="93727">MPRFGRKRSQWPPSPLVEDEATSLSRELHGMSMLGEKPGVEGVCARGTIDQWPIILDVPISESSRVKQYDLDECSRGNSSSDDSAGPPTPPEGFVQDPLLHVVDDSREFHWTPPKLPVPLPVKETRPLSQPSKEERQPPRTSQHTDSSRQRMESSHTIPRPQDANGKKNIDVRATTQAPPCNLERVSVPARAGQAPLGRPVEKTTSAAVPERSSSVRNGPRQSAAESQQSRSSAGHRSGSAANKSQMNPKTVRQEPPPRILERVSVPARNGQGLLERPAEKTSSAAVPGRSGSVRNGPRQSAAESQQSRSSAGHLSGSAADKSQMNPETVHQEPVSQPSKRTHGAPPTVSGLAERLEEKLRQRQKYRESESSARGSGLPLARPGPTEPQSTEPPRAPQPTAPPEPVSRATFRGARSRAMSTPAKPMPAVPCSEDLDLLPASFRTATWDATPPVSSQSTTKRTVSFSDEERERERSRSSRRTSPSKALVRQPSPEEASACLLPCPRSVPMTGYQDWYTIKGLEHLDICPSCMKQMRNSRFQDLFIPGLPVPRGQRVRCSMSEPWARLAWAQTINKQYENLDMLQQITRPPPGSKPCTGRIISDQLWYRIIDPETGMYLPKFNVCSACIRNLRILMPQHRETFTRTTTMQEQVCDFVADSPRFVQYIDLLDIAANRAELERSPRADVSEFLAYARRKVVLRDCSRDRPVLDMWYYMPQLPEFTVCEDCYDDVVWPLVKAGKPIAREFSTMMRLAPGDAPNRCREASCQLYSPRIRTKFRDAVQRNDLVYLKLIALKRYDVEQHIRERREQLLEEERKGYDCDAELRRTLLEWRRWE</sequence>
<evidence type="ECO:0000313" key="2">
    <source>
        <dbReference type="EMBL" id="KAF7116865.1"/>
    </source>
</evidence>
<feature type="compositionally biased region" description="Basic and acidic residues" evidence="1">
    <location>
        <begin position="65"/>
        <end position="75"/>
    </location>
</feature>
<feature type="compositionally biased region" description="Polar residues" evidence="1">
    <location>
        <begin position="242"/>
        <end position="251"/>
    </location>
</feature>
<feature type="compositionally biased region" description="Basic and acidic residues" evidence="1">
    <location>
        <begin position="354"/>
        <end position="371"/>
    </location>
</feature>
<feature type="compositionally biased region" description="Polar residues" evidence="1">
    <location>
        <begin position="452"/>
        <end position="463"/>
    </location>
</feature>
<feature type="compositionally biased region" description="Polar residues" evidence="1">
    <location>
        <begin position="203"/>
        <end position="217"/>
    </location>
</feature>
<proteinExistence type="predicted"/>
<comment type="caution">
    <text evidence="2">The sequence shown here is derived from an EMBL/GenBank/DDBJ whole genome shotgun (WGS) entry which is preliminary data.</text>
</comment>
<accession>A0A8H6P3N5</accession>
<dbReference type="Proteomes" id="UP000630445">
    <property type="component" value="Unassembled WGS sequence"/>
</dbReference>
<evidence type="ECO:0000313" key="3">
    <source>
        <dbReference type="Proteomes" id="UP000630445"/>
    </source>
</evidence>
<feature type="compositionally biased region" description="Low complexity" evidence="1">
    <location>
        <begin position="221"/>
        <end position="241"/>
    </location>
</feature>
<protein>
    <submittedName>
        <fullName evidence="2">Uncharacterized protein</fullName>
    </submittedName>
</protein>
<name>A0A8H6P3N5_9EURO</name>
<feature type="compositionally biased region" description="Pro residues" evidence="1">
    <location>
        <begin position="394"/>
        <end position="405"/>
    </location>
</feature>
<dbReference type="EMBL" id="JACBAD010002098">
    <property type="protein sequence ID" value="KAF7116865.1"/>
    <property type="molecule type" value="Genomic_DNA"/>
</dbReference>
<feature type="region of interest" description="Disordered" evidence="1">
    <location>
        <begin position="447"/>
        <end position="493"/>
    </location>
</feature>
<feature type="region of interest" description="Disordered" evidence="1">
    <location>
        <begin position="1"/>
        <end position="22"/>
    </location>
</feature>
<feature type="compositionally biased region" description="Basic and acidic residues" evidence="1">
    <location>
        <begin position="467"/>
        <end position="476"/>
    </location>
</feature>
<feature type="compositionally biased region" description="Polar residues" evidence="1">
    <location>
        <begin position="321"/>
        <end position="339"/>
    </location>
</feature>
<reference evidence="2" key="1">
    <citation type="submission" date="2020-06" db="EMBL/GenBank/DDBJ databases">
        <title>Draft genome sequences of strains closely related to Aspergillus parafelis and Aspergillus hiratsukae.</title>
        <authorList>
            <person name="Dos Santos R.A.C."/>
            <person name="Rivero-Menendez O."/>
            <person name="Steenwyk J.L."/>
            <person name="Mead M.E."/>
            <person name="Goldman G.H."/>
            <person name="Alastruey-Izquierdo A."/>
            <person name="Rokas A."/>
        </authorList>
    </citation>
    <scope>NUCLEOTIDE SEQUENCE</scope>
    <source>
        <strain evidence="2">CNM-CM5793</strain>
    </source>
</reference>
<dbReference type="OrthoDB" id="5324692at2759"/>
<dbReference type="AlphaFoldDB" id="A0A8H6P3N5"/>
<gene>
    <name evidence="2" type="ORF">CNMCM5793_005446</name>
</gene>
<feature type="region of interest" description="Disordered" evidence="1">
    <location>
        <begin position="65"/>
        <end position="432"/>
    </location>
</feature>
<evidence type="ECO:0000256" key="1">
    <source>
        <dbReference type="SAM" id="MobiDB-lite"/>
    </source>
</evidence>
<organism evidence="2 3">
    <name type="scientific">Aspergillus hiratsukae</name>
    <dbReference type="NCBI Taxonomy" id="1194566"/>
    <lineage>
        <taxon>Eukaryota</taxon>
        <taxon>Fungi</taxon>
        <taxon>Dikarya</taxon>
        <taxon>Ascomycota</taxon>
        <taxon>Pezizomycotina</taxon>
        <taxon>Eurotiomycetes</taxon>
        <taxon>Eurotiomycetidae</taxon>
        <taxon>Eurotiales</taxon>
        <taxon>Aspergillaceae</taxon>
        <taxon>Aspergillus</taxon>
        <taxon>Aspergillus subgen. Fumigati</taxon>
    </lineage>
</organism>